<dbReference type="Gramene" id="PGSC0003DMT400041361">
    <property type="protein sequence ID" value="PGSC0003DMT400041361"/>
    <property type="gene ID" value="PGSC0003DMG400016020"/>
</dbReference>
<reference evidence="2" key="2">
    <citation type="submission" date="2015-06" db="UniProtKB">
        <authorList>
            <consortium name="EnsemblPlants"/>
        </authorList>
    </citation>
    <scope>IDENTIFICATION</scope>
    <source>
        <strain evidence="2">DM1-3 516 R44</strain>
    </source>
</reference>
<dbReference type="EnsemblPlants" id="PGSC0003DMT400041361">
    <property type="protein sequence ID" value="PGSC0003DMT400041361"/>
    <property type="gene ID" value="PGSC0003DMG400016020"/>
</dbReference>
<evidence type="ECO:0000313" key="3">
    <source>
        <dbReference type="Proteomes" id="UP000011115"/>
    </source>
</evidence>
<keyword evidence="3" id="KW-1185">Reference proteome</keyword>
<sequence length="177" mass="19530">MAEIMTQLDILSKNVMGAGARSVNVVGVGCVNPYEAKFEALYNVKVNFLSNQGGGHRSNYPRQGGQSVQGVWKVQVSELIVQSASAHRRRDMTRTNLDMPPRKKARCIGINKGEENPPKKGRQDVPKGGKGKGKRHVSEAPDQNSDSEDPHTASSEPEEDLPLQSRWDEIRARSRPD</sequence>
<dbReference type="Proteomes" id="UP000011115">
    <property type="component" value="Unassembled WGS sequence"/>
</dbReference>
<dbReference type="AlphaFoldDB" id="M1BBA1"/>
<feature type="region of interest" description="Disordered" evidence="1">
    <location>
        <begin position="83"/>
        <end position="177"/>
    </location>
</feature>
<dbReference type="InParanoid" id="M1BBA1"/>
<evidence type="ECO:0000256" key="1">
    <source>
        <dbReference type="SAM" id="MobiDB-lite"/>
    </source>
</evidence>
<evidence type="ECO:0000313" key="2">
    <source>
        <dbReference type="EnsemblPlants" id="PGSC0003DMT400041361"/>
    </source>
</evidence>
<evidence type="ECO:0008006" key="4">
    <source>
        <dbReference type="Google" id="ProtNLM"/>
    </source>
</evidence>
<feature type="compositionally biased region" description="Basic and acidic residues" evidence="1">
    <location>
        <begin position="166"/>
        <end position="177"/>
    </location>
</feature>
<organism evidence="2 3">
    <name type="scientific">Solanum tuberosum</name>
    <name type="common">Potato</name>
    <dbReference type="NCBI Taxonomy" id="4113"/>
    <lineage>
        <taxon>Eukaryota</taxon>
        <taxon>Viridiplantae</taxon>
        <taxon>Streptophyta</taxon>
        <taxon>Embryophyta</taxon>
        <taxon>Tracheophyta</taxon>
        <taxon>Spermatophyta</taxon>
        <taxon>Magnoliopsida</taxon>
        <taxon>eudicotyledons</taxon>
        <taxon>Gunneridae</taxon>
        <taxon>Pentapetalae</taxon>
        <taxon>asterids</taxon>
        <taxon>lamiids</taxon>
        <taxon>Solanales</taxon>
        <taxon>Solanaceae</taxon>
        <taxon>Solanoideae</taxon>
        <taxon>Solaneae</taxon>
        <taxon>Solanum</taxon>
    </lineage>
</organism>
<protein>
    <recommendedName>
        <fullName evidence="4">Integrase core domain containing protein</fullName>
    </recommendedName>
</protein>
<feature type="compositionally biased region" description="Basic and acidic residues" evidence="1">
    <location>
        <begin position="112"/>
        <end position="127"/>
    </location>
</feature>
<proteinExistence type="predicted"/>
<dbReference type="HOGENOM" id="CLU_029307_6_2_1"/>
<reference evidence="3" key="1">
    <citation type="journal article" date="2011" name="Nature">
        <title>Genome sequence and analysis of the tuber crop potato.</title>
        <authorList>
            <consortium name="The Potato Genome Sequencing Consortium"/>
        </authorList>
    </citation>
    <scope>NUCLEOTIDE SEQUENCE [LARGE SCALE GENOMIC DNA]</scope>
    <source>
        <strain evidence="3">cv. DM1-3 516 R44</strain>
    </source>
</reference>
<dbReference type="PaxDb" id="4113-PGSC0003DMT400041361"/>
<name>M1BBA1_SOLTU</name>
<accession>M1BBA1</accession>